<keyword evidence="3" id="KW-1185">Reference proteome</keyword>
<sequence length="129" mass="15096">MRPPQRNLLDGVEGIVVVNDGLQHQRRWYDDWAERRTQWEEDGHTRRTQPFARSRSRRRGSLPQRRKQPVNPRTLPTHDDGLTQIRTPSPEPSRSAVTQHLAPPSLFDGRAGNSRHHRRCDRRAIQLDS</sequence>
<feature type="compositionally biased region" description="Basic residues" evidence="1">
    <location>
        <begin position="54"/>
        <end position="68"/>
    </location>
</feature>
<name>A0A8T1V9S6_9STRA</name>
<gene>
    <name evidence="2" type="ORF">PHYPSEUDO_012329</name>
</gene>
<dbReference type="EMBL" id="JAGDFM010000591">
    <property type="protein sequence ID" value="KAG7377010.1"/>
    <property type="molecule type" value="Genomic_DNA"/>
</dbReference>
<proteinExistence type="predicted"/>
<evidence type="ECO:0000313" key="2">
    <source>
        <dbReference type="EMBL" id="KAG7377010.1"/>
    </source>
</evidence>
<evidence type="ECO:0000256" key="1">
    <source>
        <dbReference type="SAM" id="MobiDB-lite"/>
    </source>
</evidence>
<feature type="region of interest" description="Disordered" evidence="1">
    <location>
        <begin position="38"/>
        <end position="120"/>
    </location>
</feature>
<dbReference type="Proteomes" id="UP000694044">
    <property type="component" value="Unassembled WGS sequence"/>
</dbReference>
<dbReference type="AlphaFoldDB" id="A0A8T1V9S6"/>
<organism evidence="2 3">
    <name type="scientific">Phytophthora pseudosyringae</name>
    <dbReference type="NCBI Taxonomy" id="221518"/>
    <lineage>
        <taxon>Eukaryota</taxon>
        <taxon>Sar</taxon>
        <taxon>Stramenopiles</taxon>
        <taxon>Oomycota</taxon>
        <taxon>Peronosporomycetes</taxon>
        <taxon>Peronosporales</taxon>
        <taxon>Peronosporaceae</taxon>
        <taxon>Phytophthora</taxon>
    </lineage>
</organism>
<accession>A0A8T1V9S6</accession>
<reference evidence="2" key="1">
    <citation type="submission" date="2021-02" db="EMBL/GenBank/DDBJ databases">
        <authorList>
            <person name="Palmer J.M."/>
        </authorList>
    </citation>
    <scope>NUCLEOTIDE SEQUENCE</scope>
    <source>
        <strain evidence="2">SCRP734</strain>
    </source>
</reference>
<comment type="caution">
    <text evidence="2">The sequence shown here is derived from an EMBL/GenBank/DDBJ whole genome shotgun (WGS) entry which is preliminary data.</text>
</comment>
<evidence type="ECO:0000313" key="3">
    <source>
        <dbReference type="Proteomes" id="UP000694044"/>
    </source>
</evidence>
<protein>
    <submittedName>
        <fullName evidence="2">Uncharacterized protein</fullName>
    </submittedName>
</protein>